<keyword evidence="5" id="KW-0206">Cytoskeleton</keyword>
<gene>
    <name evidence="8" type="ORF">SAPINGB_P000297</name>
</gene>
<keyword evidence="4" id="KW-0493">Microtubule</keyword>
<evidence type="ECO:0000256" key="6">
    <source>
        <dbReference type="SAM" id="MobiDB-lite"/>
    </source>
</evidence>
<dbReference type="GO" id="GO:0000930">
    <property type="term" value="C:gamma-tubulin complex"/>
    <property type="evidence" value="ECO:0007669"/>
    <property type="project" value="UniProtKB-ARBA"/>
</dbReference>
<feature type="domain" description="Gamma tubulin complex component C-terminal" evidence="7">
    <location>
        <begin position="633"/>
        <end position="873"/>
    </location>
</feature>
<comment type="subcellular location">
    <subcellularLocation>
        <location evidence="1">Cytoplasm</location>
        <location evidence="1">Cytoskeleton</location>
    </subcellularLocation>
</comment>
<name>A0A5E8B5B9_9ASCO</name>
<evidence type="ECO:0000259" key="7">
    <source>
        <dbReference type="Pfam" id="PF04130"/>
    </source>
</evidence>
<dbReference type="InterPro" id="IPR042241">
    <property type="entry name" value="GCP_C_sf"/>
</dbReference>
<proteinExistence type="inferred from homology"/>
<accession>A0A5E8B5B9</accession>
<feature type="region of interest" description="Disordered" evidence="6">
    <location>
        <begin position="113"/>
        <end position="136"/>
    </location>
</feature>
<keyword evidence="3" id="KW-0963">Cytoplasm</keyword>
<dbReference type="Pfam" id="PF04130">
    <property type="entry name" value="GCP_C_terminal"/>
    <property type="match status" value="1"/>
</dbReference>
<dbReference type="Gene3D" id="1.20.120.1900">
    <property type="entry name" value="Gamma-tubulin complex, C-terminal domain"/>
    <property type="match status" value="1"/>
</dbReference>
<organism evidence="8 9">
    <name type="scientific">Magnusiomyces paraingens</name>
    <dbReference type="NCBI Taxonomy" id="2606893"/>
    <lineage>
        <taxon>Eukaryota</taxon>
        <taxon>Fungi</taxon>
        <taxon>Dikarya</taxon>
        <taxon>Ascomycota</taxon>
        <taxon>Saccharomycotina</taxon>
        <taxon>Dipodascomycetes</taxon>
        <taxon>Dipodascales</taxon>
        <taxon>Dipodascaceae</taxon>
        <taxon>Magnusiomyces</taxon>
    </lineage>
</organism>
<evidence type="ECO:0000256" key="5">
    <source>
        <dbReference type="ARBA" id="ARBA00023212"/>
    </source>
</evidence>
<evidence type="ECO:0000313" key="9">
    <source>
        <dbReference type="Proteomes" id="UP000398389"/>
    </source>
</evidence>
<dbReference type="RefSeq" id="XP_031850912.1">
    <property type="nucleotide sequence ID" value="XM_031995021.1"/>
</dbReference>
<sequence>MARSSGRQAGQGPGLFVVPPMVPELGRVVEQSSSLFGNPPHPPEDLRFNAADSLFYDPAVLAQYGIDVPTLEEFVANRPAMEFSPDIWPQTPTQKRSFNNNYNHVDYTRLFEEEEKEEEEEGKEGNKPCKPPVSWSTFEGLPNTSQRYLLDTPQSRAQTIGSVLQLRVGQSDPSSLCAKALPPEYVLRCVAGAVCGRQSELFRYDTTRQVFSETLTQQYTVPGVSAAAVAHLVKEALDAGARFLRLRYSCHVIFQCAGNKNNDTSPRAGPVLVALASSIAGVLSALEAHILSGTPTDALLAADGLVRGPVAVINMTAQLLGCADLSRALILARLPAPWKLLNALYAKCVHLEGTAVSDTVGGLLLPSLFTRMLVRTVEQWLTSLEPYIGLDPNHSLLLGVNDPDTFLELEEDQEMQTSAYYDKTISAFNPVGTPEALRIRLYGVNETKVPRFVSQELAQMCADCANCLVLLERHAADDPQTQAALLRLHTVVPIRLHWMRSVSEVAVQSRAIEDYVSRVTAAIREGVEQQDTSMHEYVAETQENSVTDLLKAMDAPPAPARPADETFYATVFGSSSQPVSAAAGTAVAAAAAAELEMQLHVVTMRSVGPVLRAQAALLHEFTWQAVFSGETDLSAHMKVVREVVLLGSGLLLNDLREQVFGTDPGALGLCSKTLEYWPPGPARIHSALSEIVSSAVKRILPSDQFINIGLRGDLVTGKVARASAQYDLKATQFLRMVYTPPPVLQGVIPTRALAIYDTAFGWLLQLVHAQQVAQRAVLETPSVQVFEAGVLANVLVVHFAQNAVEAVWAPWMRWLCGKNRHALSSVRAQHLVMAQTLEQLLFLDNGQSQGCEIHKHVRAAVHHLVQSILDCCSGKSTQLRKARNQVQAMLDRLEYQLEPGLARDLANQLKYNLEM</sequence>
<evidence type="ECO:0000256" key="2">
    <source>
        <dbReference type="ARBA" id="ARBA00010337"/>
    </source>
</evidence>
<keyword evidence="9" id="KW-1185">Reference proteome</keyword>
<evidence type="ECO:0000313" key="8">
    <source>
        <dbReference type="EMBL" id="VVT44090.1"/>
    </source>
</evidence>
<evidence type="ECO:0000256" key="1">
    <source>
        <dbReference type="ARBA" id="ARBA00004245"/>
    </source>
</evidence>
<feature type="compositionally biased region" description="Acidic residues" evidence="6">
    <location>
        <begin position="113"/>
        <end position="122"/>
    </location>
</feature>
<dbReference type="GO" id="GO:0043015">
    <property type="term" value="F:gamma-tubulin binding"/>
    <property type="evidence" value="ECO:0007669"/>
    <property type="project" value="InterPro"/>
</dbReference>
<reference evidence="8 9" key="1">
    <citation type="submission" date="2019-09" db="EMBL/GenBank/DDBJ databases">
        <authorList>
            <person name="Brejova B."/>
        </authorList>
    </citation>
    <scope>NUCLEOTIDE SEQUENCE [LARGE SCALE GENOMIC DNA]</scope>
</reference>
<comment type="similarity">
    <text evidence="2">Belongs to the TUBGCP family.</text>
</comment>
<dbReference type="GeneID" id="43579121"/>
<dbReference type="GO" id="GO:0007020">
    <property type="term" value="P:microtubule nucleation"/>
    <property type="evidence" value="ECO:0007669"/>
    <property type="project" value="UniProtKB-ARBA"/>
</dbReference>
<dbReference type="InterPro" id="IPR040457">
    <property type="entry name" value="GCP_C"/>
</dbReference>
<evidence type="ECO:0000256" key="3">
    <source>
        <dbReference type="ARBA" id="ARBA00022490"/>
    </source>
</evidence>
<dbReference type="EMBL" id="CABVLU010000001">
    <property type="protein sequence ID" value="VVT44090.1"/>
    <property type="molecule type" value="Genomic_DNA"/>
</dbReference>
<dbReference type="OrthoDB" id="775571at2759"/>
<evidence type="ECO:0000256" key="4">
    <source>
        <dbReference type="ARBA" id="ARBA00022701"/>
    </source>
</evidence>
<dbReference type="Proteomes" id="UP000398389">
    <property type="component" value="Unassembled WGS sequence"/>
</dbReference>
<dbReference type="AlphaFoldDB" id="A0A5E8B5B9"/>
<dbReference type="GO" id="GO:0005874">
    <property type="term" value="C:microtubule"/>
    <property type="evidence" value="ECO:0007669"/>
    <property type="project" value="UniProtKB-KW"/>
</dbReference>
<protein>
    <recommendedName>
        <fullName evidence="7">Gamma tubulin complex component C-terminal domain-containing protein</fullName>
    </recommendedName>
</protein>
<dbReference type="GO" id="GO:0005816">
    <property type="term" value="C:spindle pole body"/>
    <property type="evidence" value="ECO:0007669"/>
    <property type="project" value="UniProtKB-ARBA"/>
</dbReference>